<dbReference type="Pfam" id="PF00005">
    <property type="entry name" value="ABC_tran"/>
    <property type="match status" value="1"/>
</dbReference>
<keyword evidence="2" id="KW-0547">Nucleotide-binding</keyword>
<dbReference type="PROSITE" id="PS00211">
    <property type="entry name" value="ABC_TRANSPORTER_1"/>
    <property type="match status" value="1"/>
</dbReference>
<dbReference type="InterPro" id="IPR050093">
    <property type="entry name" value="ABC_SmlMolc_Importer"/>
</dbReference>
<gene>
    <name evidence="5" type="ORF">AYL44_09785</name>
</gene>
<proteinExistence type="predicted"/>
<organism evidence="5 6">
    <name type="scientific">Microbacterium oleivorans</name>
    <dbReference type="NCBI Taxonomy" id="273677"/>
    <lineage>
        <taxon>Bacteria</taxon>
        <taxon>Bacillati</taxon>
        <taxon>Actinomycetota</taxon>
        <taxon>Actinomycetes</taxon>
        <taxon>Micrococcales</taxon>
        <taxon>Microbacteriaceae</taxon>
        <taxon>Microbacterium</taxon>
    </lineage>
</organism>
<dbReference type="Gene3D" id="3.40.50.300">
    <property type="entry name" value="P-loop containing nucleotide triphosphate hydrolases"/>
    <property type="match status" value="1"/>
</dbReference>
<evidence type="ECO:0000313" key="6">
    <source>
        <dbReference type="Proteomes" id="UP000076998"/>
    </source>
</evidence>
<dbReference type="EMBL" id="LSTV01000003">
    <property type="protein sequence ID" value="OAH49858.1"/>
    <property type="molecule type" value="Genomic_DNA"/>
</dbReference>
<evidence type="ECO:0000259" key="4">
    <source>
        <dbReference type="PROSITE" id="PS50893"/>
    </source>
</evidence>
<evidence type="ECO:0000256" key="2">
    <source>
        <dbReference type="ARBA" id="ARBA00022741"/>
    </source>
</evidence>
<protein>
    <submittedName>
        <fullName evidence="5">ABC transporter ATP-binding protein</fullName>
    </submittedName>
</protein>
<dbReference type="SUPFAM" id="SSF52540">
    <property type="entry name" value="P-loop containing nucleoside triphosphate hydrolases"/>
    <property type="match status" value="1"/>
</dbReference>
<dbReference type="PROSITE" id="PS50893">
    <property type="entry name" value="ABC_TRANSPORTER_2"/>
    <property type="match status" value="1"/>
</dbReference>
<dbReference type="PANTHER" id="PTHR42781">
    <property type="entry name" value="SPERMIDINE/PUTRESCINE IMPORT ATP-BINDING PROTEIN POTA"/>
    <property type="match status" value="1"/>
</dbReference>
<sequence length="353" mass="36428">MSGLRAHVVVERPRFRVDVEIDADAGETVAVMGPSGAGKSTLLEALAGLVPLDGGEIAVAGRTVERAAVPRVRTPPMQRGVVLLGQDPRLFPHLSARENVAFGPRATGMPAVQARAEADAWLERVGLAGTGARMPRELSGGEQQRVAVARALSASPRVVLLDEPLVALDPVTAFAIRGMLREQLAGTTTVAVTHDAGDAVALAERLFVIEAGAVVQSGGVREVLRAPASAFVASIADMNRMPGVAARGVWRGAAGQVLTSTDAASIALAAGDGAALAAVFRPDDVRIVSAAGENAWSATVVGVELTLSGTRIRTTEGVVDLRDAPEAVSVGETVWLQVDPSRVRFVAVPATFG</sequence>
<dbReference type="InterPro" id="IPR003439">
    <property type="entry name" value="ABC_transporter-like_ATP-bd"/>
</dbReference>
<reference evidence="5 6" key="1">
    <citation type="submission" date="2016-02" db="EMBL/GenBank/DDBJ databases">
        <authorList>
            <person name="Wen L."/>
            <person name="He K."/>
            <person name="Yang H."/>
        </authorList>
    </citation>
    <scope>NUCLEOTIDE SEQUENCE [LARGE SCALE GENOMIC DNA]</scope>
    <source>
        <strain evidence="5 6">CD11_3</strain>
    </source>
</reference>
<keyword evidence="1" id="KW-0813">Transport</keyword>
<dbReference type="InterPro" id="IPR027417">
    <property type="entry name" value="P-loop_NTPase"/>
</dbReference>
<dbReference type="Proteomes" id="UP000076998">
    <property type="component" value="Unassembled WGS sequence"/>
</dbReference>
<evidence type="ECO:0000313" key="5">
    <source>
        <dbReference type="EMBL" id="OAH49858.1"/>
    </source>
</evidence>
<dbReference type="SUPFAM" id="SSF50331">
    <property type="entry name" value="MOP-like"/>
    <property type="match status" value="1"/>
</dbReference>
<name>A0A177K8X1_9MICO</name>
<dbReference type="InterPro" id="IPR008995">
    <property type="entry name" value="Mo/tungstate-bd_C_term_dom"/>
</dbReference>
<dbReference type="AlphaFoldDB" id="A0A177K8X1"/>
<dbReference type="OrthoDB" id="9112331at2"/>
<comment type="caution">
    <text evidence="5">The sequence shown here is derived from an EMBL/GenBank/DDBJ whole genome shotgun (WGS) entry which is preliminary data.</text>
</comment>
<feature type="domain" description="ABC transporter" evidence="4">
    <location>
        <begin position="1"/>
        <end position="236"/>
    </location>
</feature>
<dbReference type="GO" id="GO:0016887">
    <property type="term" value="F:ATP hydrolysis activity"/>
    <property type="evidence" value="ECO:0007669"/>
    <property type="project" value="InterPro"/>
</dbReference>
<dbReference type="PANTHER" id="PTHR42781:SF4">
    <property type="entry name" value="SPERMIDINE_PUTRESCINE IMPORT ATP-BINDING PROTEIN POTA"/>
    <property type="match status" value="1"/>
</dbReference>
<accession>A0A177K8X1</accession>
<dbReference type="RefSeq" id="WP_064003103.1">
    <property type="nucleotide sequence ID" value="NZ_LSTV01000003.1"/>
</dbReference>
<dbReference type="SMART" id="SM00382">
    <property type="entry name" value="AAA"/>
    <property type="match status" value="1"/>
</dbReference>
<evidence type="ECO:0000256" key="3">
    <source>
        <dbReference type="ARBA" id="ARBA00022840"/>
    </source>
</evidence>
<keyword evidence="3 5" id="KW-0067">ATP-binding</keyword>
<dbReference type="InterPro" id="IPR017871">
    <property type="entry name" value="ABC_transporter-like_CS"/>
</dbReference>
<evidence type="ECO:0000256" key="1">
    <source>
        <dbReference type="ARBA" id="ARBA00022448"/>
    </source>
</evidence>
<dbReference type="GO" id="GO:0005524">
    <property type="term" value="F:ATP binding"/>
    <property type="evidence" value="ECO:0007669"/>
    <property type="project" value="UniProtKB-KW"/>
</dbReference>
<dbReference type="InterPro" id="IPR003593">
    <property type="entry name" value="AAA+_ATPase"/>
</dbReference>